<reference evidence="3" key="2">
    <citation type="submission" date="2020-10" db="UniProtKB">
        <authorList>
            <consortium name="WormBaseParasite"/>
        </authorList>
    </citation>
    <scope>IDENTIFICATION</scope>
</reference>
<dbReference type="SUPFAM" id="SSF50985">
    <property type="entry name" value="RCC1/BLIP-II"/>
    <property type="match status" value="1"/>
</dbReference>
<dbReference type="InterPro" id="IPR009091">
    <property type="entry name" value="RCC1/BLIP-II"/>
</dbReference>
<protein>
    <submittedName>
        <fullName evidence="3">MMS1_N domain-containing protein</fullName>
    </submittedName>
</protein>
<sequence>MKQVTDDDNISEAEPEHRDIAPMDDNSEEGDVEMEESDGTVQSDVETDQLVSEGSSESSADESMEVDEPEEEPLAAPKAAKRRSRNPVDPWKAVNAVESFVNATLPAPHDVVVKTERSWFVQEFNVLTPNTLKQEVRGESYIAGLYNGIVVLQGSFEGVPLSSAFMSEAAVRPQVLYNDPTDPIKWMGGGRDHLVLLGDSGRLYLIGRAAEGQLGQDPSRHRYRTPTPINMRRRVLEEMEIGRNGKPKVRSTPEIQFDDVEAYGNVTIAWSKNLAFRCGTSDDGECSSTFKRYPQRDHDNSDATLRKNGIKKRREDDTIGPMAAVMVSTAVNTRRRMPSSSDVTQKERKKLNLKADESLICFREGRRRREGRRLMPGPLPSSTDKQ</sequence>
<dbReference type="WBParaSite" id="Pan_g18641.t1">
    <property type="protein sequence ID" value="Pan_g18641.t1"/>
    <property type="gene ID" value="Pan_g18641"/>
</dbReference>
<reference evidence="2" key="1">
    <citation type="journal article" date="2013" name="Genetics">
        <title>The draft genome and transcriptome of Panagrellus redivivus are shaped by the harsh demands of a free-living lifestyle.</title>
        <authorList>
            <person name="Srinivasan J."/>
            <person name="Dillman A.R."/>
            <person name="Macchietto M.G."/>
            <person name="Heikkinen L."/>
            <person name="Lakso M."/>
            <person name="Fracchia K.M."/>
            <person name="Antoshechkin I."/>
            <person name="Mortazavi A."/>
            <person name="Wong G."/>
            <person name="Sternberg P.W."/>
        </authorList>
    </citation>
    <scope>NUCLEOTIDE SEQUENCE [LARGE SCALE GENOMIC DNA]</scope>
    <source>
        <strain evidence="2">MT8872</strain>
    </source>
</reference>
<feature type="compositionally biased region" description="Acidic residues" evidence="1">
    <location>
        <begin position="59"/>
        <end position="73"/>
    </location>
</feature>
<name>A0A7E4VCI5_PANRE</name>
<evidence type="ECO:0000313" key="2">
    <source>
        <dbReference type="Proteomes" id="UP000492821"/>
    </source>
</evidence>
<accession>A0A7E4VCI5</accession>
<dbReference type="AlphaFoldDB" id="A0A7E4VCI5"/>
<feature type="region of interest" description="Disordered" evidence="1">
    <location>
        <begin position="1"/>
        <end position="86"/>
    </location>
</feature>
<evidence type="ECO:0000256" key="1">
    <source>
        <dbReference type="SAM" id="MobiDB-lite"/>
    </source>
</evidence>
<organism evidence="2 3">
    <name type="scientific">Panagrellus redivivus</name>
    <name type="common">Microworm</name>
    <dbReference type="NCBI Taxonomy" id="6233"/>
    <lineage>
        <taxon>Eukaryota</taxon>
        <taxon>Metazoa</taxon>
        <taxon>Ecdysozoa</taxon>
        <taxon>Nematoda</taxon>
        <taxon>Chromadorea</taxon>
        <taxon>Rhabditida</taxon>
        <taxon>Tylenchina</taxon>
        <taxon>Panagrolaimomorpha</taxon>
        <taxon>Panagrolaimoidea</taxon>
        <taxon>Panagrolaimidae</taxon>
        <taxon>Panagrellus</taxon>
    </lineage>
</organism>
<feature type="compositionally biased region" description="Acidic residues" evidence="1">
    <location>
        <begin position="1"/>
        <end position="13"/>
    </location>
</feature>
<keyword evidence="2" id="KW-1185">Reference proteome</keyword>
<proteinExistence type="predicted"/>
<evidence type="ECO:0000313" key="3">
    <source>
        <dbReference type="WBParaSite" id="Pan_g18641.t1"/>
    </source>
</evidence>
<dbReference type="Gene3D" id="2.130.10.30">
    <property type="entry name" value="Regulator of chromosome condensation 1/beta-lactamase-inhibitor protein II"/>
    <property type="match status" value="1"/>
</dbReference>
<feature type="region of interest" description="Disordered" evidence="1">
    <location>
        <begin position="366"/>
        <end position="386"/>
    </location>
</feature>
<feature type="compositionally biased region" description="Acidic residues" evidence="1">
    <location>
        <begin position="25"/>
        <end position="38"/>
    </location>
</feature>
<dbReference type="Proteomes" id="UP000492821">
    <property type="component" value="Unassembled WGS sequence"/>
</dbReference>